<dbReference type="AlphaFoldDB" id="A0A1B6E0S7"/>
<dbReference type="Gene3D" id="2.60.120.970">
    <property type="match status" value="1"/>
</dbReference>
<evidence type="ECO:0000313" key="2">
    <source>
        <dbReference type="EMBL" id="JAS31528.1"/>
    </source>
</evidence>
<sequence length="585" mass="67392">MKFENDKSNRLSCLYLVVIFVSVTVSPVLSRPQAVKIDYEEDQIIDRRWDAESDTQDKDAYRALEENKKLQEAIMEVLETLPEKDLRLLEELAMSEYDEMPQGDMPMEDVVEDMVQELPSEDNADLESYHGELVVLDNINSTSGLNYTGDMKGNTSDDTYPEIHKIARESVSNFTIVRTKEMRIQDIKQTILTHLFNKGTPPVFHVNSTNHQVKMQQELLRSFNEQLRNKKTFPPGGVYTEKVQSFYPSCYVPKNTDEDLWNGGEAMNLWFDLSQKLSLQGTSVNIVAAKLRLHKESQANVTVGLPGICPPVVSEENGDSKASKFQFCYPTSPYNDDKQIRVSVYWFTRSLKKHKRVKRKLLDSQMHSIYGDAWTEWNIRGAVKSWRDTGRNFGLTVEVENEDGDLLPAYKYFTAMNCSKQASISSPLPAFLARAIAEATANRTLSSSKSQAYHYNTLPFPILDLCTIESPESEKSSFYHKIQEGYDKPYPVMYPTMTKENATLILGNIQIPLNETDKHRIRHRNHHHEETKPKKHIEIIRRDDGDSIEEITFEDVLEGQKIRKQIIDQKVIKKTQHKYQDDNDR</sequence>
<feature type="domain" description="TGF-beta propeptide" evidence="1">
    <location>
        <begin position="215"/>
        <end position="403"/>
    </location>
</feature>
<dbReference type="InterPro" id="IPR001111">
    <property type="entry name" value="TGF-b_propeptide"/>
</dbReference>
<dbReference type="EMBL" id="GEDC01005770">
    <property type="protein sequence ID" value="JAS31528.1"/>
    <property type="molecule type" value="Transcribed_RNA"/>
</dbReference>
<proteinExistence type="predicted"/>
<name>A0A1B6E0S7_9HEMI</name>
<organism evidence="2">
    <name type="scientific">Clastoptera arizonana</name>
    <name type="common">Arizona spittle bug</name>
    <dbReference type="NCBI Taxonomy" id="38151"/>
    <lineage>
        <taxon>Eukaryota</taxon>
        <taxon>Metazoa</taxon>
        <taxon>Ecdysozoa</taxon>
        <taxon>Arthropoda</taxon>
        <taxon>Hexapoda</taxon>
        <taxon>Insecta</taxon>
        <taxon>Pterygota</taxon>
        <taxon>Neoptera</taxon>
        <taxon>Paraneoptera</taxon>
        <taxon>Hemiptera</taxon>
        <taxon>Auchenorrhyncha</taxon>
        <taxon>Cercopoidea</taxon>
        <taxon>Clastopteridae</taxon>
        <taxon>Clastoptera</taxon>
    </lineage>
</organism>
<protein>
    <recommendedName>
        <fullName evidence="1">TGF-beta propeptide domain-containing protein</fullName>
    </recommendedName>
</protein>
<dbReference type="Pfam" id="PF00688">
    <property type="entry name" value="TGFb_propeptide"/>
    <property type="match status" value="1"/>
</dbReference>
<gene>
    <name evidence="2" type="ORF">g.18439</name>
</gene>
<reference evidence="2" key="1">
    <citation type="submission" date="2015-12" db="EMBL/GenBank/DDBJ databases">
        <title>De novo transcriptome assembly of four potential Pierce s Disease insect vectors from Arizona vineyards.</title>
        <authorList>
            <person name="Tassone E.E."/>
        </authorList>
    </citation>
    <scope>NUCLEOTIDE SEQUENCE</scope>
</reference>
<accession>A0A1B6E0S7</accession>
<evidence type="ECO:0000259" key="1">
    <source>
        <dbReference type="Pfam" id="PF00688"/>
    </source>
</evidence>